<evidence type="ECO:0000313" key="8">
    <source>
        <dbReference type="Proteomes" id="UP001283361"/>
    </source>
</evidence>
<feature type="region of interest" description="Disordered" evidence="5">
    <location>
        <begin position="791"/>
        <end position="858"/>
    </location>
</feature>
<feature type="transmembrane region" description="Helical" evidence="6">
    <location>
        <begin position="567"/>
        <end position="590"/>
    </location>
</feature>
<sequence length="870" mass="95703">MLTVDVPCRYPRLTVDVPCRYPRLTVDDPCRYPRLTVDDPCRYPRVTVDVPCRYPRLTIDVPYRYPRLTVDVPCRYSRVTIDDPYRYPRLTVDVPCRYPRLTVDVPCRYPRLTVDVPCRYPRLTVDVPCRYPRLTVDVPCRYPRLTIDVPCRYPRLTVDDRYNVGSIISSVVNGLLCSITIDNGWPFIYYVSGVALAVFAVAWYILMADSPDTHPFISAREKSYIQLTRSQALKVHSSKKVSRPPYWMIVKSGPVLAYVYVFACFLWTMSIVFVYVPIYLSTVHGFSADMVRLLLVPGTTLQALEFSESDAKLLEPRTTVMLVLGFSMATVRLLVPGTKIMLTIEFSVAIVSLLVPDTTELVLRFSEATVSLLVPGTTELVLRFSVATVSLLVPGTTELVLRFSEATVRLLVPETTELVLRFSEATVRLLVPGTTELVLGFSVATVSLLVPGTTELVLRFSVATVSLLVPGTTELVLRFSEVTVSLLVPGTTELVLGFSVATTGMLFALIACTRVAGSFTWTSLGNVLTNSGLLSQATTRKSSICIGTTVSAATALAVSFFDADSRWTSIALIMLTMFFQAVCASHLGALPMDLSPRYAGSVMSISMSVGLLLALSGPLAVASLTPTGTYSEWRGVWYLMSAVFLSASIVFFIFGQAKLQPWAATAPGDSESKRELGNQSTEMSSAPVILELVVPPSDSDSSSVASSQEIRAAQSQSHVDTPKPRDFRLERANFKMERDNLAFEVDAPQAARNSKTKKVVLGFEENSSKNVPSSKTARNNLVFEENFAAPKIGHGGRESTLTQTPSQESWLPESDKLPKPLKDSPQTKPVNITASRPCGARVDSLEQKDSVDPCDESWVKGGCEVESTKL</sequence>
<keyword evidence="4 6" id="KW-0472">Membrane</keyword>
<evidence type="ECO:0000256" key="6">
    <source>
        <dbReference type="SAM" id="Phobius"/>
    </source>
</evidence>
<keyword evidence="3 6" id="KW-1133">Transmembrane helix</keyword>
<protein>
    <submittedName>
        <fullName evidence="7">Uncharacterized protein</fullName>
    </submittedName>
</protein>
<feature type="transmembrane region" description="Helical" evidence="6">
    <location>
        <begin position="187"/>
        <end position="206"/>
    </location>
</feature>
<evidence type="ECO:0000256" key="1">
    <source>
        <dbReference type="ARBA" id="ARBA00004141"/>
    </source>
</evidence>
<evidence type="ECO:0000256" key="2">
    <source>
        <dbReference type="ARBA" id="ARBA00022692"/>
    </source>
</evidence>
<dbReference type="InterPro" id="IPR011701">
    <property type="entry name" value="MFS"/>
</dbReference>
<comment type="caution">
    <text evidence="7">The sequence shown here is derived from an EMBL/GenBank/DDBJ whole genome shotgun (WGS) entry which is preliminary data.</text>
</comment>
<accession>A0AAE0Z3Z1</accession>
<keyword evidence="2 6" id="KW-0812">Transmembrane</keyword>
<feature type="transmembrane region" description="Helical" evidence="6">
    <location>
        <begin position="636"/>
        <end position="654"/>
    </location>
</feature>
<feature type="compositionally biased region" description="Polar residues" evidence="5">
    <location>
        <begin position="799"/>
        <end position="809"/>
    </location>
</feature>
<evidence type="ECO:0000256" key="4">
    <source>
        <dbReference type="ARBA" id="ARBA00023136"/>
    </source>
</evidence>
<feature type="compositionally biased region" description="Low complexity" evidence="5">
    <location>
        <begin position="696"/>
        <end position="707"/>
    </location>
</feature>
<evidence type="ECO:0000313" key="7">
    <source>
        <dbReference type="EMBL" id="KAK3762260.1"/>
    </source>
</evidence>
<feature type="compositionally biased region" description="Basic and acidic residues" evidence="5">
    <location>
        <begin position="813"/>
        <end position="822"/>
    </location>
</feature>
<dbReference type="PANTHER" id="PTHR11662:SF399">
    <property type="entry name" value="FI19708P1-RELATED"/>
    <property type="match status" value="1"/>
</dbReference>
<dbReference type="Proteomes" id="UP001283361">
    <property type="component" value="Unassembled WGS sequence"/>
</dbReference>
<dbReference type="EMBL" id="JAWDGP010004734">
    <property type="protein sequence ID" value="KAK3762260.1"/>
    <property type="molecule type" value="Genomic_DNA"/>
</dbReference>
<proteinExistence type="predicted"/>
<dbReference type="GO" id="GO:0016020">
    <property type="term" value="C:membrane"/>
    <property type="evidence" value="ECO:0007669"/>
    <property type="project" value="UniProtKB-SubCell"/>
</dbReference>
<dbReference type="SUPFAM" id="SSF103473">
    <property type="entry name" value="MFS general substrate transporter"/>
    <property type="match status" value="2"/>
</dbReference>
<feature type="compositionally biased region" description="Polar residues" evidence="5">
    <location>
        <begin position="824"/>
        <end position="834"/>
    </location>
</feature>
<evidence type="ECO:0000256" key="3">
    <source>
        <dbReference type="ARBA" id="ARBA00022989"/>
    </source>
</evidence>
<dbReference type="Gene3D" id="1.20.1250.20">
    <property type="entry name" value="MFS general substrate transporter like domains"/>
    <property type="match status" value="2"/>
</dbReference>
<dbReference type="PANTHER" id="PTHR11662">
    <property type="entry name" value="SOLUTE CARRIER FAMILY 17"/>
    <property type="match status" value="1"/>
</dbReference>
<feature type="transmembrane region" description="Helical" evidence="6">
    <location>
        <begin position="162"/>
        <end position="181"/>
    </location>
</feature>
<dbReference type="InterPro" id="IPR036259">
    <property type="entry name" value="MFS_trans_sf"/>
</dbReference>
<feature type="transmembrane region" description="Helical" evidence="6">
    <location>
        <begin position="602"/>
        <end position="624"/>
    </location>
</feature>
<dbReference type="AlphaFoldDB" id="A0AAE0Z3Z1"/>
<organism evidence="7 8">
    <name type="scientific">Elysia crispata</name>
    <name type="common">lettuce slug</name>
    <dbReference type="NCBI Taxonomy" id="231223"/>
    <lineage>
        <taxon>Eukaryota</taxon>
        <taxon>Metazoa</taxon>
        <taxon>Spiralia</taxon>
        <taxon>Lophotrochozoa</taxon>
        <taxon>Mollusca</taxon>
        <taxon>Gastropoda</taxon>
        <taxon>Heterobranchia</taxon>
        <taxon>Euthyneura</taxon>
        <taxon>Panpulmonata</taxon>
        <taxon>Sacoglossa</taxon>
        <taxon>Placobranchoidea</taxon>
        <taxon>Plakobranchidae</taxon>
        <taxon>Elysia</taxon>
    </lineage>
</organism>
<reference evidence="7" key="1">
    <citation type="journal article" date="2023" name="G3 (Bethesda)">
        <title>A reference genome for the long-term kleptoplast-retaining sea slug Elysia crispata morphotype clarki.</title>
        <authorList>
            <person name="Eastman K.E."/>
            <person name="Pendleton A.L."/>
            <person name="Shaikh M.A."/>
            <person name="Suttiyut T."/>
            <person name="Ogas R."/>
            <person name="Tomko P."/>
            <person name="Gavelis G."/>
            <person name="Widhalm J.R."/>
            <person name="Wisecaver J.H."/>
        </authorList>
    </citation>
    <scope>NUCLEOTIDE SEQUENCE</scope>
    <source>
        <strain evidence="7">ECLA1</strain>
    </source>
</reference>
<feature type="region of interest" description="Disordered" evidence="5">
    <location>
        <begin position="696"/>
        <end position="726"/>
    </location>
</feature>
<gene>
    <name evidence="7" type="ORF">RRG08_055689</name>
</gene>
<feature type="transmembrane region" description="Helical" evidence="6">
    <location>
        <begin position="255"/>
        <end position="280"/>
    </location>
</feature>
<dbReference type="GO" id="GO:0022857">
    <property type="term" value="F:transmembrane transporter activity"/>
    <property type="evidence" value="ECO:0007669"/>
    <property type="project" value="InterPro"/>
</dbReference>
<comment type="subcellular location">
    <subcellularLocation>
        <location evidence="1">Membrane</location>
        <topology evidence="1">Multi-pass membrane protein</topology>
    </subcellularLocation>
</comment>
<evidence type="ECO:0000256" key="5">
    <source>
        <dbReference type="SAM" id="MobiDB-lite"/>
    </source>
</evidence>
<dbReference type="Pfam" id="PF07690">
    <property type="entry name" value="MFS_1"/>
    <property type="match status" value="1"/>
</dbReference>
<dbReference type="InterPro" id="IPR050382">
    <property type="entry name" value="MFS_Na/Anion_cotransporter"/>
</dbReference>
<name>A0AAE0Z3Z1_9GAST</name>
<feature type="transmembrane region" description="Helical" evidence="6">
    <location>
        <begin position="494"/>
        <end position="521"/>
    </location>
</feature>
<keyword evidence="8" id="KW-1185">Reference proteome</keyword>
<feature type="transmembrane region" description="Helical" evidence="6">
    <location>
        <begin position="542"/>
        <end position="561"/>
    </location>
</feature>